<proteinExistence type="predicted"/>
<name>D8M2R8_BLAHO</name>
<keyword evidence="2" id="KW-1185">Reference proteome</keyword>
<dbReference type="Proteomes" id="UP000008312">
    <property type="component" value="Unassembled WGS sequence"/>
</dbReference>
<accession>D8M2R8</accession>
<dbReference type="RefSeq" id="XP_012896689.1">
    <property type="nucleotide sequence ID" value="XM_013041235.1"/>
</dbReference>
<evidence type="ECO:0000313" key="1">
    <source>
        <dbReference type="EMBL" id="CBK22641.2"/>
    </source>
</evidence>
<organism evidence="1">
    <name type="scientific">Blastocystis hominis</name>
    <dbReference type="NCBI Taxonomy" id="12968"/>
    <lineage>
        <taxon>Eukaryota</taxon>
        <taxon>Sar</taxon>
        <taxon>Stramenopiles</taxon>
        <taxon>Bigyra</taxon>
        <taxon>Opalozoa</taxon>
        <taxon>Opalinata</taxon>
        <taxon>Blastocystidae</taxon>
        <taxon>Blastocystis</taxon>
    </lineage>
</organism>
<reference evidence="1" key="1">
    <citation type="submission" date="2010-02" db="EMBL/GenBank/DDBJ databases">
        <title>Sequencing and annotation of the Blastocystis hominis genome.</title>
        <authorList>
            <person name="Wincker P."/>
        </authorList>
    </citation>
    <scope>NUCLEOTIDE SEQUENCE</scope>
    <source>
        <strain evidence="1">Singapore isolate B</strain>
    </source>
</reference>
<dbReference type="OrthoDB" id="10614403at2759"/>
<protein>
    <submittedName>
        <fullName evidence="1">Uncharacterized protein</fullName>
    </submittedName>
</protein>
<dbReference type="GeneID" id="24919880"/>
<dbReference type="AlphaFoldDB" id="D8M2R8"/>
<dbReference type="InParanoid" id="D8M2R8"/>
<sequence>MENKNKIRSILKDLLDAEHNTQPLSSIVSKDPSFIISLLFEEHIPFLFSLLLSNCLHERLYGVSVNIAIIDLLLSSLPSFQLSLQKQLYESLLDFHEQERASLFLPDEDLYVQSTPYGQIHRLVELWTSLLRTHYAAYCSVLYAHTAPLRPGDDVPGLSPRFLIDSLLLLLRIRGVASKYRPVLLEGMLKLFYTSRAALSRCLRCLAAKWPIGNPRKVRVFGGCDVDAGLARIDAGSDQ</sequence>
<dbReference type="EMBL" id="FN668650">
    <property type="protein sequence ID" value="CBK22641.2"/>
    <property type="molecule type" value="Genomic_DNA"/>
</dbReference>
<gene>
    <name evidence="1" type="ORF">GSBLH_T00002737001</name>
</gene>
<evidence type="ECO:0000313" key="2">
    <source>
        <dbReference type="Proteomes" id="UP000008312"/>
    </source>
</evidence>